<dbReference type="AlphaFoldDB" id="A0A286RIS5"/>
<evidence type="ECO:0000313" key="2">
    <source>
        <dbReference type="EMBL" id="ASV75875.1"/>
    </source>
</evidence>
<dbReference type="GO" id="GO:0006412">
    <property type="term" value="P:translation"/>
    <property type="evidence" value="ECO:0007669"/>
    <property type="project" value="UniProtKB-UniRule"/>
</dbReference>
<dbReference type="Pfam" id="PF02686">
    <property type="entry name" value="GatC"/>
    <property type="match status" value="1"/>
</dbReference>
<keyword evidence="1" id="KW-0067">ATP-binding</keyword>
<protein>
    <recommendedName>
        <fullName evidence="1">Aspartyl/glutamyl-tRNA(Asn/Gln) amidotransferase subunit C</fullName>
        <shortName evidence="1">Asp/Glu-ADT subunit C</shortName>
        <ecNumber evidence="1">6.3.5.-</ecNumber>
    </recommendedName>
</protein>
<dbReference type="KEGG" id="ttf:THTE_3273"/>
<dbReference type="PANTHER" id="PTHR15004:SF0">
    <property type="entry name" value="GLUTAMYL-TRNA(GLN) AMIDOTRANSFERASE SUBUNIT C, MITOCHONDRIAL"/>
    <property type="match status" value="1"/>
</dbReference>
<dbReference type="Gene3D" id="1.10.20.60">
    <property type="entry name" value="Glu-tRNAGln amidotransferase C subunit, N-terminal domain"/>
    <property type="match status" value="1"/>
</dbReference>
<dbReference type="OrthoDB" id="9813938at2"/>
<dbReference type="GO" id="GO:0070681">
    <property type="term" value="P:glutaminyl-tRNAGln biosynthesis via transamidation"/>
    <property type="evidence" value="ECO:0007669"/>
    <property type="project" value="TreeGrafter"/>
</dbReference>
<keyword evidence="3" id="KW-1185">Reference proteome</keyword>
<dbReference type="RefSeq" id="WP_095415799.1">
    <property type="nucleotide sequence ID" value="NZ_CP018477.1"/>
</dbReference>
<dbReference type="GO" id="GO:0016740">
    <property type="term" value="F:transferase activity"/>
    <property type="evidence" value="ECO:0007669"/>
    <property type="project" value="UniProtKB-KW"/>
</dbReference>
<sequence>MSLTRQEIEKVALLARLILTPEEVDEMTGQLGRVLEYMALLNEVDTEGVEPLAHAVEFANVFREDRVEKSLDREIALANAPHRDDECYLVPAVLGDV</sequence>
<gene>
    <name evidence="1" type="primary">gatC</name>
    <name evidence="2" type="ORF">THTE_3273</name>
</gene>
<dbReference type="GO" id="GO:0050567">
    <property type="term" value="F:glutaminyl-tRNA synthase (glutamine-hydrolyzing) activity"/>
    <property type="evidence" value="ECO:0007669"/>
    <property type="project" value="UniProtKB-UniRule"/>
</dbReference>
<dbReference type="Proteomes" id="UP000215086">
    <property type="component" value="Chromosome"/>
</dbReference>
<name>A0A286RIS5_9BACT</name>
<dbReference type="PANTHER" id="PTHR15004">
    <property type="entry name" value="GLUTAMYL-TRNA(GLN) AMIDOTRANSFERASE SUBUNIT C, MITOCHONDRIAL"/>
    <property type="match status" value="1"/>
</dbReference>
<dbReference type="EMBL" id="CP018477">
    <property type="protein sequence ID" value="ASV75875.1"/>
    <property type="molecule type" value="Genomic_DNA"/>
</dbReference>
<dbReference type="GO" id="GO:0050566">
    <property type="term" value="F:asparaginyl-tRNA synthase (glutamine-hydrolyzing) activity"/>
    <property type="evidence" value="ECO:0007669"/>
    <property type="project" value="RHEA"/>
</dbReference>
<dbReference type="InterPro" id="IPR003837">
    <property type="entry name" value="GatC"/>
</dbReference>
<dbReference type="GO" id="GO:0005524">
    <property type="term" value="F:ATP binding"/>
    <property type="evidence" value="ECO:0007669"/>
    <property type="project" value="UniProtKB-KW"/>
</dbReference>
<evidence type="ECO:0000313" key="3">
    <source>
        <dbReference type="Proteomes" id="UP000215086"/>
    </source>
</evidence>
<dbReference type="HAMAP" id="MF_00122">
    <property type="entry name" value="GatC"/>
    <property type="match status" value="1"/>
</dbReference>
<organism evidence="2 3">
    <name type="scientific">Thermogutta terrifontis</name>
    <dbReference type="NCBI Taxonomy" id="1331910"/>
    <lineage>
        <taxon>Bacteria</taxon>
        <taxon>Pseudomonadati</taxon>
        <taxon>Planctomycetota</taxon>
        <taxon>Planctomycetia</taxon>
        <taxon>Pirellulales</taxon>
        <taxon>Thermoguttaceae</taxon>
        <taxon>Thermogutta</taxon>
    </lineage>
</organism>
<comment type="similarity">
    <text evidence="1">Belongs to the GatC family.</text>
</comment>
<keyword evidence="2" id="KW-0808">Transferase</keyword>
<evidence type="ECO:0000256" key="1">
    <source>
        <dbReference type="HAMAP-Rule" id="MF_00122"/>
    </source>
</evidence>
<reference evidence="2 3" key="1">
    <citation type="journal article" name="Front. Microbiol.">
        <title>Sugar Metabolism of the First Thermophilic Planctomycete Thermogutta terrifontis: Comparative Genomic and Transcriptomic Approaches.</title>
        <authorList>
            <person name="Elcheninov A.G."/>
            <person name="Menzel P."/>
            <person name="Gudbergsdottir S.R."/>
            <person name="Slesarev A.I."/>
            <person name="Kadnikov V.V."/>
            <person name="Krogh A."/>
            <person name="Bonch-Osmolovskaya E.A."/>
            <person name="Peng X."/>
            <person name="Kublanov I.V."/>
        </authorList>
    </citation>
    <scope>NUCLEOTIDE SEQUENCE [LARGE SCALE GENOMIC DNA]</scope>
    <source>
        <strain evidence="2 3">R1</strain>
    </source>
</reference>
<keyword evidence="1" id="KW-0436">Ligase</keyword>
<dbReference type="GO" id="GO:0006450">
    <property type="term" value="P:regulation of translational fidelity"/>
    <property type="evidence" value="ECO:0007669"/>
    <property type="project" value="InterPro"/>
</dbReference>
<dbReference type="InterPro" id="IPR036113">
    <property type="entry name" value="Asp/Glu-ADT_sf_sub_c"/>
</dbReference>
<keyword evidence="1" id="KW-0648">Protein biosynthesis</keyword>
<keyword evidence="1" id="KW-0547">Nucleotide-binding</keyword>
<proteinExistence type="inferred from homology"/>
<dbReference type="NCBIfam" id="TIGR00135">
    <property type="entry name" value="gatC"/>
    <property type="match status" value="1"/>
</dbReference>
<accession>A0A286RIS5</accession>
<dbReference type="SUPFAM" id="SSF141000">
    <property type="entry name" value="Glu-tRNAGln amidotransferase C subunit"/>
    <property type="match status" value="1"/>
</dbReference>
<comment type="catalytic activity">
    <reaction evidence="1">
        <text>L-aspartyl-tRNA(Asn) + L-glutamine + ATP + H2O = L-asparaginyl-tRNA(Asn) + L-glutamate + ADP + phosphate + 2 H(+)</text>
        <dbReference type="Rhea" id="RHEA:14513"/>
        <dbReference type="Rhea" id="RHEA-COMP:9674"/>
        <dbReference type="Rhea" id="RHEA-COMP:9677"/>
        <dbReference type="ChEBI" id="CHEBI:15377"/>
        <dbReference type="ChEBI" id="CHEBI:15378"/>
        <dbReference type="ChEBI" id="CHEBI:29985"/>
        <dbReference type="ChEBI" id="CHEBI:30616"/>
        <dbReference type="ChEBI" id="CHEBI:43474"/>
        <dbReference type="ChEBI" id="CHEBI:58359"/>
        <dbReference type="ChEBI" id="CHEBI:78515"/>
        <dbReference type="ChEBI" id="CHEBI:78516"/>
        <dbReference type="ChEBI" id="CHEBI:456216"/>
    </reaction>
</comment>
<comment type="subunit">
    <text evidence="1">Heterotrimer of A, B and C subunits.</text>
</comment>
<comment type="function">
    <text evidence="1">Allows the formation of correctly charged Asn-tRNA(Asn) or Gln-tRNA(Gln) through the transamidation of misacylated Asp-tRNA(Asn) or Glu-tRNA(Gln) in organisms which lack either or both of asparaginyl-tRNA or glutaminyl-tRNA synthetases. The reaction takes place in the presence of glutamine and ATP through an activated phospho-Asp-tRNA(Asn) or phospho-Glu-tRNA(Gln).</text>
</comment>
<comment type="catalytic activity">
    <reaction evidence="1">
        <text>L-glutamyl-tRNA(Gln) + L-glutamine + ATP + H2O = L-glutaminyl-tRNA(Gln) + L-glutamate + ADP + phosphate + H(+)</text>
        <dbReference type="Rhea" id="RHEA:17521"/>
        <dbReference type="Rhea" id="RHEA-COMP:9681"/>
        <dbReference type="Rhea" id="RHEA-COMP:9684"/>
        <dbReference type="ChEBI" id="CHEBI:15377"/>
        <dbReference type="ChEBI" id="CHEBI:15378"/>
        <dbReference type="ChEBI" id="CHEBI:29985"/>
        <dbReference type="ChEBI" id="CHEBI:30616"/>
        <dbReference type="ChEBI" id="CHEBI:43474"/>
        <dbReference type="ChEBI" id="CHEBI:58359"/>
        <dbReference type="ChEBI" id="CHEBI:78520"/>
        <dbReference type="ChEBI" id="CHEBI:78521"/>
        <dbReference type="ChEBI" id="CHEBI:456216"/>
    </reaction>
</comment>
<dbReference type="EC" id="6.3.5.-" evidence="1"/>